<dbReference type="AlphaFoldDB" id="A0A183AGD4"/>
<reference evidence="4" key="1">
    <citation type="submission" date="2016-06" db="UniProtKB">
        <authorList>
            <consortium name="WormBaseParasite"/>
        </authorList>
    </citation>
    <scope>IDENTIFICATION</scope>
</reference>
<evidence type="ECO:0000313" key="4">
    <source>
        <dbReference type="WBParaSite" id="ECPE_0000603201-mRNA-1"/>
    </source>
</evidence>
<keyword evidence="3" id="KW-1185">Reference proteome</keyword>
<dbReference type="EMBL" id="UZAN01042945">
    <property type="protein sequence ID" value="VDP77184.1"/>
    <property type="molecule type" value="Genomic_DNA"/>
</dbReference>
<reference evidence="2 3" key="2">
    <citation type="submission" date="2018-11" db="EMBL/GenBank/DDBJ databases">
        <authorList>
            <consortium name="Pathogen Informatics"/>
        </authorList>
    </citation>
    <scope>NUCLEOTIDE SEQUENCE [LARGE SCALE GENOMIC DNA]</scope>
    <source>
        <strain evidence="2 3">Egypt</strain>
    </source>
</reference>
<name>A0A183AGD4_9TREM</name>
<feature type="compositionally biased region" description="Acidic residues" evidence="1">
    <location>
        <begin position="367"/>
        <end position="398"/>
    </location>
</feature>
<accession>A0A183AGD4</accession>
<dbReference type="WBParaSite" id="ECPE_0000603201-mRNA-1">
    <property type="protein sequence ID" value="ECPE_0000603201-mRNA-1"/>
    <property type="gene ID" value="ECPE_0000603201"/>
</dbReference>
<dbReference type="Proteomes" id="UP000272942">
    <property type="component" value="Unassembled WGS sequence"/>
</dbReference>
<proteinExistence type="predicted"/>
<protein>
    <submittedName>
        <fullName evidence="4">SH2 domain-containing protein</fullName>
    </submittedName>
</protein>
<gene>
    <name evidence="2" type="ORF">ECPE_LOCUS6019</name>
</gene>
<evidence type="ECO:0000313" key="2">
    <source>
        <dbReference type="EMBL" id="VDP77184.1"/>
    </source>
</evidence>
<sequence length="470" mass="52297">MQGNEIGAEDMRLDELKSNLHKLSNLVDRATRQVATGSTTSLHTRHTALLDGDRAPEMNDRLSSPRWIMNNNTGQNRKSLGKTVEIRCAENVSLSGDGHTSDFEKISEKKVNYQWSTNPVIAPDIEFLSSHFGGKHLRPTSGHVLASSSMRSNHLVKQVDRATAVSRSISSMEASTAVDGHSHRDSTQHVLDIWEQNNVLRSQVWTVRWVISLLYAFFSFEVADDMGSDGHKSDPSHKFSQMELSNHQVNNHNSGHVTAVETGQSMDETRGEPIGCASRSPDFQTTGNLCNVKADRTDRVEHSSWSPTPITNRKQLRSMNSLQRLERLTMEANQMHAELKAATRICGATGELNSVPHSKIMAKGGGNDDDGHSDDDDDDDDDDDSDDSDDDDDDDDDNQDKISSEPFKQRGRFVFSNGVQHWSTGCRFHSPDTMLLYHRLARIEALQGPSGKIFQVSILSNVSISWTVQD</sequence>
<evidence type="ECO:0000313" key="3">
    <source>
        <dbReference type="Proteomes" id="UP000272942"/>
    </source>
</evidence>
<evidence type="ECO:0000256" key="1">
    <source>
        <dbReference type="SAM" id="MobiDB-lite"/>
    </source>
</evidence>
<feature type="region of interest" description="Disordered" evidence="1">
    <location>
        <begin position="356"/>
        <end position="409"/>
    </location>
</feature>
<organism evidence="4">
    <name type="scientific">Echinostoma caproni</name>
    <dbReference type="NCBI Taxonomy" id="27848"/>
    <lineage>
        <taxon>Eukaryota</taxon>
        <taxon>Metazoa</taxon>
        <taxon>Spiralia</taxon>
        <taxon>Lophotrochozoa</taxon>
        <taxon>Platyhelminthes</taxon>
        <taxon>Trematoda</taxon>
        <taxon>Digenea</taxon>
        <taxon>Plagiorchiida</taxon>
        <taxon>Echinostomata</taxon>
        <taxon>Echinostomatoidea</taxon>
        <taxon>Echinostomatidae</taxon>
        <taxon>Echinostoma</taxon>
    </lineage>
</organism>